<feature type="domain" description="Nucleolar protein Dnt1-like N-terminal" evidence="2">
    <location>
        <begin position="68"/>
        <end position="137"/>
    </location>
</feature>
<evidence type="ECO:0000256" key="1">
    <source>
        <dbReference type="SAM" id="MobiDB-lite"/>
    </source>
</evidence>
<accession>A0A8J2WYC2</accession>
<sequence length="1468" mass="166281">MFKLQVVLVPPSAQNVPLGYGLASSTAESSQLIGINPMTAPRNQETTLPYAPSGNTSLAPYHFAARLRKFLHFTKSANTLLELSAEIDEKCAKMYPYVDELEILSLQDSQGCDLDPDFLVKDVFTMDNVVRVIIKNELEIDDSSPVSSYRAAKRKKLNSGIAQSPPSGHQQSQVLASTASSGILNIAKKRPAAFAMRHSTNNNMRVSTPLAHQIYPLPNSHDRMVSNNSEDEDDDPGERSFLPPPAQPQSPPIRISSGMDTGKKIKSMIEDDTVSRSETVDPDKLRQQRLLSGTPVRSAMTPNRVTLTGQRVVSEHQPPQPTNAPLFTAANGNRKNSFATTRITSGRLSIPEPKIAEVEKELKEGPSSPSSMLPPKPDRIPMKKPLQETEEQPSDDDYSSEDQETDRQVRAFIQRQTSSIADNNGSPTKNSPLSDDDHVHLAELPQTRPRSVSSQQRKTSLEAKVEHKLSGGYPEEEPLRIDNFSEDEDSGAHDKEQDRQWEGEIDRNRIEQKSNAEENDADSNDTANETVVVRGNLQKPAPTNSINKEELLKFMEGDYSSAWNNHSSKGKPYTTVLHKDIDNSKPDPRNILPEKMTRSAAKRAAQLLAGTMEHGSGHEPAKVVEDSSSDSSSGIESDLSQENENRISVAENNATKTLNIHPLKETVIEGNDSTARANALRRLSKSDSERSEGTSFGSSTDQEQDVPSHVEEQVGGHKETLPAHRTRLVSNSLNTSEKNFSLNQPEKPLIHISPAATSPNGAILNKENDQLSAEKELTGSIPKSSSIVRSNNLASRHNTKKADTEIPTSSSSLEKDNPKAFIKEAQKDVKSGETKTRKTGKEKQKQIEKESKQKAREDAKKAKEEEAARKRREREEKKKLKQEEMEKKRKLQQEEKKRLQAEMEKKREEEFKKQQELLERRKQEFYEKKRQEELERQRREEEGRKKEADIVKRRLEELGRKKREEMERKKQEDEEKRRQEELARRRQEEAERKRQEEQERKKQEKIGKKRLQEESEKKKQEEEEKKRLQEESEKKRLQEESEKKKQEEQEKKRLQEEAEKKKQEEQEKKRLQKEAEEKKRIQEEQQKKRLEEEAERNKEEERKRQEEAEKKRLQEEEEKRRKANLEKKRQEEEQEKERQAKLEKKKQDEELQQKRRTDLEKKKQQEELQKKRQAESERKKLQDEVQRRKHADQEKKKQEQVKKKPKALSVAKPAKSPAAVNGSDKLKELKARFTSSKTYVPASSKGSQQGNKGGFNEDTESSDEGSSTEYSSSSSEEEEEPSSKKSRRKVVDTPKGSLTTGRQKPAPKELGGLEAAPQSTQRSDFSSQSSQNQVPVTRMMEMSSPSRSREDTSANSSILAGLPKKIRPSLSSLSDLVSRGVPEVKEKSNSSQNSASVHPKKVDTDSDADESDDNNDSETESDSSDSDSDDSDSGNNSFISAKTANTALGKKKKGNGGFASLLRDSQKK</sequence>
<feature type="compositionally biased region" description="Polar residues" evidence="1">
    <location>
        <begin position="728"/>
        <end position="744"/>
    </location>
</feature>
<dbReference type="InterPro" id="IPR018844">
    <property type="entry name" value="Dnt1-like_N"/>
</dbReference>
<dbReference type="GO" id="GO:0000183">
    <property type="term" value="P:rDNA heterochromatin formation"/>
    <property type="evidence" value="ECO:0007669"/>
    <property type="project" value="InterPro"/>
</dbReference>
<feature type="compositionally biased region" description="Polar residues" evidence="1">
    <location>
        <begin position="781"/>
        <end position="796"/>
    </location>
</feature>
<organism evidence="3 4">
    <name type="scientific">Zygosaccharomyces bailii (strain CLIB 213 / ATCC 58445 / CBS 680 / BCRC 21525 / NBRC 1098 / NCYC 1416 / NRRL Y-2227)</name>
    <dbReference type="NCBI Taxonomy" id="1333698"/>
    <lineage>
        <taxon>Eukaryota</taxon>
        <taxon>Fungi</taxon>
        <taxon>Dikarya</taxon>
        <taxon>Ascomycota</taxon>
        <taxon>Saccharomycotina</taxon>
        <taxon>Saccharomycetes</taxon>
        <taxon>Saccharomycetales</taxon>
        <taxon>Saccharomycetaceae</taxon>
        <taxon>Zygosaccharomyces</taxon>
    </lineage>
</organism>
<feature type="compositionally biased region" description="Basic and acidic residues" evidence="1">
    <location>
        <begin position="577"/>
        <end position="588"/>
    </location>
</feature>
<dbReference type="Proteomes" id="UP000019375">
    <property type="component" value="Unassembled WGS sequence"/>
</dbReference>
<feature type="region of interest" description="Disordered" evidence="1">
    <location>
        <begin position="157"/>
        <end position="176"/>
    </location>
</feature>
<feature type="compositionally biased region" description="Basic and acidic residues" evidence="1">
    <location>
        <begin position="615"/>
        <end position="625"/>
    </location>
</feature>
<feature type="compositionally biased region" description="Basic and acidic residues" evidence="1">
    <location>
        <begin position="354"/>
        <end position="364"/>
    </location>
</feature>
<evidence type="ECO:0000259" key="2">
    <source>
        <dbReference type="Pfam" id="PF10407"/>
    </source>
</evidence>
<feature type="compositionally biased region" description="Acidic residues" evidence="1">
    <location>
        <begin position="388"/>
        <end position="404"/>
    </location>
</feature>
<feature type="compositionally biased region" description="Low complexity" evidence="1">
    <location>
        <begin position="1318"/>
        <end position="1346"/>
    </location>
</feature>
<feature type="compositionally biased region" description="Basic and acidic residues" evidence="1">
    <location>
        <begin position="376"/>
        <end position="387"/>
    </location>
</feature>
<feature type="compositionally biased region" description="Polar residues" evidence="1">
    <location>
        <begin position="448"/>
        <end position="458"/>
    </location>
</feature>
<reference evidence="4" key="1">
    <citation type="journal article" date="2013" name="Genome Announc.">
        <title>Genome sequence of the food spoilage yeast Zygosaccharomyces bailii CLIB 213(T).</title>
        <authorList>
            <person name="Galeote V."/>
            <person name="Bigey F."/>
            <person name="Devillers H."/>
            <person name="Neuveglise C."/>
            <person name="Dequin S."/>
        </authorList>
    </citation>
    <scope>NUCLEOTIDE SEQUENCE [LARGE SCALE GENOMIC DNA]</scope>
    <source>
        <strain evidence="4">CLIB 213 / ATCC 58445 / CBS 680 / CCRC 21525 / NBRC 1098 / NCYC 1416 / NRRL Y-2227</strain>
    </source>
</reference>
<feature type="compositionally biased region" description="Basic and acidic residues" evidence="1">
    <location>
        <begin position="813"/>
        <end position="913"/>
    </location>
</feature>
<feature type="compositionally biased region" description="Basic and acidic residues" evidence="1">
    <location>
        <begin position="261"/>
        <end position="286"/>
    </location>
</feature>
<feature type="compositionally biased region" description="Basic and acidic residues" evidence="1">
    <location>
        <begin position="490"/>
        <end position="516"/>
    </location>
</feature>
<feature type="compositionally biased region" description="Basic and acidic residues" evidence="1">
    <location>
        <begin position="931"/>
        <end position="1202"/>
    </location>
</feature>
<dbReference type="PANTHER" id="PTHR28196:SF1">
    <property type="entry name" value="NUCLEOLAR PROTEIN NET1-RELATED"/>
    <property type="match status" value="1"/>
</dbReference>
<feature type="compositionally biased region" description="Basic and acidic residues" evidence="1">
    <location>
        <begin position="706"/>
        <end position="722"/>
    </location>
</feature>
<protein>
    <submittedName>
        <fullName evidence="3">ZYBA0S03-05336g1_1</fullName>
    </submittedName>
</protein>
<dbReference type="Pfam" id="PF10407">
    <property type="entry name" value="Cytokin_check_N"/>
    <property type="match status" value="1"/>
</dbReference>
<keyword evidence="4" id="KW-1185">Reference proteome</keyword>
<dbReference type="InterPro" id="IPR043185">
    <property type="entry name" value="Net1/Tof2"/>
</dbReference>
<feature type="region of interest" description="Disordered" evidence="1">
    <location>
        <begin position="931"/>
        <end position="1468"/>
    </location>
</feature>
<feature type="region of interest" description="Disordered" evidence="1">
    <location>
        <begin position="214"/>
        <end position="299"/>
    </location>
</feature>
<name>A0A8J2WYC2_ZYGB2</name>
<feature type="region of interest" description="Disordered" evidence="1">
    <location>
        <begin position="311"/>
        <end position="548"/>
    </location>
</feature>
<gene>
    <name evidence="3" type="ORF">BN860_05336g</name>
</gene>
<feature type="compositionally biased region" description="Polar residues" evidence="1">
    <location>
        <begin position="330"/>
        <end position="347"/>
    </location>
</feature>
<feature type="region of interest" description="Disordered" evidence="1">
    <location>
        <begin position="577"/>
        <end position="913"/>
    </location>
</feature>
<dbReference type="OrthoDB" id="6365676at2759"/>
<feature type="compositionally biased region" description="Polar residues" evidence="1">
    <location>
        <begin position="160"/>
        <end position="176"/>
    </location>
</feature>
<evidence type="ECO:0000313" key="3">
    <source>
        <dbReference type="EMBL" id="CDF88935.1"/>
    </source>
</evidence>
<feature type="compositionally biased region" description="Low complexity" evidence="1">
    <location>
        <begin position="629"/>
        <end position="642"/>
    </location>
</feature>
<feature type="compositionally biased region" description="Pro residues" evidence="1">
    <location>
        <begin position="242"/>
        <end position="251"/>
    </location>
</feature>
<dbReference type="EMBL" id="HG316456">
    <property type="protein sequence ID" value="CDF88935.1"/>
    <property type="molecule type" value="Genomic_DNA"/>
</dbReference>
<feature type="compositionally biased region" description="Low complexity" evidence="1">
    <location>
        <begin position="1264"/>
        <end position="1274"/>
    </location>
</feature>
<proteinExistence type="predicted"/>
<dbReference type="PANTHER" id="PTHR28196">
    <property type="entry name" value="NUCLEOLAR PROTEIN NET1-RELATED"/>
    <property type="match status" value="1"/>
</dbReference>
<feature type="compositionally biased region" description="Basic and acidic residues" evidence="1">
    <location>
        <begin position="459"/>
        <end position="469"/>
    </location>
</feature>
<feature type="compositionally biased region" description="Basic and acidic residues" evidence="1">
    <location>
        <begin position="766"/>
        <end position="777"/>
    </location>
</feature>
<feature type="compositionally biased region" description="Acidic residues" evidence="1">
    <location>
        <begin position="1405"/>
        <end position="1432"/>
    </location>
</feature>
<evidence type="ECO:0000313" key="4">
    <source>
        <dbReference type="Proteomes" id="UP000019375"/>
    </source>
</evidence>
<feature type="compositionally biased region" description="Polar residues" evidence="1">
    <location>
        <begin position="414"/>
        <end position="433"/>
    </location>
</feature>